<dbReference type="OrthoDB" id="9943471at2759"/>
<organism evidence="3 4">
    <name type="scientific">Albula goreensis</name>
    <dbReference type="NCBI Taxonomy" id="1534307"/>
    <lineage>
        <taxon>Eukaryota</taxon>
        <taxon>Metazoa</taxon>
        <taxon>Chordata</taxon>
        <taxon>Craniata</taxon>
        <taxon>Vertebrata</taxon>
        <taxon>Euteleostomi</taxon>
        <taxon>Actinopterygii</taxon>
        <taxon>Neopterygii</taxon>
        <taxon>Teleostei</taxon>
        <taxon>Albuliformes</taxon>
        <taxon>Albulidae</taxon>
        <taxon>Albula</taxon>
    </lineage>
</organism>
<dbReference type="AlphaFoldDB" id="A0A8T3CFQ4"/>
<dbReference type="Pfam" id="PF00536">
    <property type="entry name" value="SAM_1"/>
    <property type="match status" value="1"/>
</dbReference>
<dbReference type="GO" id="GO:0045892">
    <property type="term" value="P:negative regulation of DNA-templated transcription"/>
    <property type="evidence" value="ECO:0007669"/>
    <property type="project" value="TreeGrafter"/>
</dbReference>
<dbReference type="InterPro" id="IPR050548">
    <property type="entry name" value="PcG_chromatin_remod_factors"/>
</dbReference>
<dbReference type="GO" id="GO:0003682">
    <property type="term" value="F:chromatin binding"/>
    <property type="evidence" value="ECO:0007669"/>
    <property type="project" value="TreeGrafter"/>
</dbReference>
<protein>
    <recommendedName>
        <fullName evidence="2">SAM domain-containing protein</fullName>
    </recommendedName>
</protein>
<feature type="region of interest" description="Disordered" evidence="1">
    <location>
        <begin position="283"/>
        <end position="376"/>
    </location>
</feature>
<evidence type="ECO:0000313" key="3">
    <source>
        <dbReference type="EMBL" id="KAI1882757.1"/>
    </source>
</evidence>
<dbReference type="EMBL" id="JAERUA010000024">
    <property type="protein sequence ID" value="KAI1882757.1"/>
    <property type="molecule type" value="Genomic_DNA"/>
</dbReference>
<sequence>MSEFVDLTCQIQRSSPYERPEERRNELKTQRKRDRNTQERGRRGRRRTRGRRGGEACFEGHTERQIQAMTPREHLRKMTALGEQGPLDEKHWYRLVNGVSAGELRQRQELMMRNQMAMAPQLLGQGQQRLQGVPAQFEPRFMDRELVTPTDMVPADARQIHMGAHLGPPMPPHANVMPTRGFPAAGYGFLPSEPMETVARRQEMLHKQNIARMEMNAILHQKEIENAHQKGLMGMESPMMFQGIPPNSMVYRGRQRVPEGHLPSDVYVHRAALEDLQTSSLLMSASPYPPISTLQRERGRRASRRATHHKAPDSHPSGPKGQSEDKSVEQSPGASGEEKEAEGKGELGGEAASKPDLAKMDTELPSGSGKNYKDCEPGLRKNGIISQDGCAADAACSAAAGDKDMPNACSNFHEKFMYPSSSTQLPSMPYMFPIPGNGLLPPGPHSVFLNGEDMSSVEDIRKWTVEDVYNFVNSIPTCAEYAQTFKDHMIDGETLPLLTEEHLLDTLGLKLGPALKVRSQVSRRLGSMLYMMNLPLTAAALQANPEKAGDRSSEVSSPLNCNSVEMLGSPCTRDTESAKPPEQAPIMDNPPPLVTSETA</sequence>
<feature type="region of interest" description="Disordered" evidence="1">
    <location>
        <begin position="1"/>
        <end position="55"/>
    </location>
</feature>
<dbReference type="SMART" id="SM00454">
    <property type="entry name" value="SAM"/>
    <property type="match status" value="1"/>
</dbReference>
<feature type="compositionally biased region" description="Basic residues" evidence="1">
    <location>
        <begin position="42"/>
        <end position="51"/>
    </location>
</feature>
<dbReference type="GO" id="GO:0042393">
    <property type="term" value="F:histone binding"/>
    <property type="evidence" value="ECO:0007669"/>
    <property type="project" value="TreeGrafter"/>
</dbReference>
<keyword evidence="4" id="KW-1185">Reference proteome</keyword>
<dbReference type="PANTHER" id="PTHR12247:SF89">
    <property type="entry name" value="STERILE ALPHA MOTIF DOMAIN-CONTAINING PROTEIN 7"/>
    <property type="match status" value="1"/>
</dbReference>
<dbReference type="Gene3D" id="1.10.150.50">
    <property type="entry name" value="Transcription Factor, Ets-1"/>
    <property type="match status" value="1"/>
</dbReference>
<comment type="caution">
    <text evidence="3">The sequence shown here is derived from an EMBL/GenBank/DDBJ whole genome shotgun (WGS) entry which is preliminary data.</text>
</comment>
<gene>
    <name evidence="3" type="ORF">AGOR_G00238220</name>
</gene>
<dbReference type="GO" id="GO:0005634">
    <property type="term" value="C:nucleus"/>
    <property type="evidence" value="ECO:0007669"/>
    <property type="project" value="TreeGrafter"/>
</dbReference>
<feature type="domain" description="SAM" evidence="2">
    <location>
        <begin position="463"/>
        <end position="509"/>
    </location>
</feature>
<reference evidence="3" key="1">
    <citation type="submission" date="2021-01" db="EMBL/GenBank/DDBJ databases">
        <authorList>
            <person name="Zahm M."/>
            <person name="Roques C."/>
            <person name="Cabau C."/>
            <person name="Klopp C."/>
            <person name="Donnadieu C."/>
            <person name="Jouanno E."/>
            <person name="Lampietro C."/>
            <person name="Louis A."/>
            <person name="Herpin A."/>
            <person name="Echchiki A."/>
            <person name="Berthelot C."/>
            <person name="Parey E."/>
            <person name="Roest-Crollius H."/>
            <person name="Braasch I."/>
            <person name="Postlethwait J."/>
            <person name="Bobe J."/>
            <person name="Montfort J."/>
            <person name="Bouchez O."/>
            <person name="Begum T."/>
            <person name="Mejri S."/>
            <person name="Adams A."/>
            <person name="Chen W.-J."/>
            <person name="Guiguen Y."/>
        </authorList>
    </citation>
    <scope>NUCLEOTIDE SEQUENCE</scope>
    <source>
        <tissue evidence="3">Blood</tissue>
    </source>
</reference>
<proteinExistence type="predicted"/>
<dbReference type="SUPFAM" id="SSF47769">
    <property type="entry name" value="SAM/Pointed domain"/>
    <property type="match status" value="1"/>
</dbReference>
<name>A0A8T3CFQ4_9TELE</name>
<evidence type="ECO:0000256" key="1">
    <source>
        <dbReference type="SAM" id="MobiDB-lite"/>
    </source>
</evidence>
<feature type="compositionally biased region" description="Polar residues" evidence="1">
    <location>
        <begin position="554"/>
        <end position="563"/>
    </location>
</feature>
<feature type="region of interest" description="Disordered" evidence="1">
    <location>
        <begin position="545"/>
        <end position="599"/>
    </location>
</feature>
<accession>A0A8T3CFQ4</accession>
<feature type="compositionally biased region" description="Basic and acidic residues" evidence="1">
    <location>
        <begin position="336"/>
        <end position="347"/>
    </location>
</feature>
<dbReference type="InterPro" id="IPR013761">
    <property type="entry name" value="SAM/pointed_sf"/>
</dbReference>
<evidence type="ECO:0000259" key="2">
    <source>
        <dbReference type="PROSITE" id="PS50105"/>
    </source>
</evidence>
<feature type="compositionally biased region" description="Basic and acidic residues" evidence="1">
    <location>
        <begin position="16"/>
        <end position="41"/>
    </location>
</feature>
<dbReference type="Proteomes" id="UP000829720">
    <property type="component" value="Unassembled WGS sequence"/>
</dbReference>
<dbReference type="CDD" id="cd09579">
    <property type="entry name" value="SAM_Samd7_11"/>
    <property type="match status" value="1"/>
</dbReference>
<dbReference type="PROSITE" id="PS50105">
    <property type="entry name" value="SAM_DOMAIN"/>
    <property type="match status" value="1"/>
</dbReference>
<feature type="compositionally biased region" description="Basic residues" evidence="1">
    <location>
        <begin position="298"/>
        <end position="309"/>
    </location>
</feature>
<dbReference type="InterPro" id="IPR001660">
    <property type="entry name" value="SAM"/>
</dbReference>
<evidence type="ECO:0000313" key="4">
    <source>
        <dbReference type="Proteomes" id="UP000829720"/>
    </source>
</evidence>
<dbReference type="PANTHER" id="PTHR12247">
    <property type="entry name" value="POLYCOMB GROUP PROTEIN"/>
    <property type="match status" value="1"/>
</dbReference>